<dbReference type="KEGG" id="sfc:Spiaf_2078"/>
<feature type="compositionally biased region" description="Polar residues" evidence="1">
    <location>
        <begin position="108"/>
        <end position="118"/>
    </location>
</feature>
<dbReference type="HOGENOM" id="CLU_1011584_0_0_12"/>
<accession>H9UKT3</accession>
<reference evidence="4" key="1">
    <citation type="journal article" date="2013" name="Stand. Genomic Sci.">
        <title>Complete genome sequence of the halophilic bacterium Spirochaeta africana type strain (Z-7692(T)) from the alkaline Lake Magadi in the East African Rift.</title>
        <authorList>
            <person name="Liolos K."/>
            <person name="Abt B."/>
            <person name="Scheuner C."/>
            <person name="Teshima H."/>
            <person name="Held B."/>
            <person name="Lapidus A."/>
            <person name="Nolan M."/>
            <person name="Lucas S."/>
            <person name="Deshpande S."/>
            <person name="Cheng J.F."/>
            <person name="Tapia R."/>
            <person name="Goodwin L.A."/>
            <person name="Pitluck S."/>
            <person name="Pagani I."/>
            <person name="Ivanova N."/>
            <person name="Mavromatis K."/>
            <person name="Mikhailova N."/>
            <person name="Huntemann M."/>
            <person name="Pati A."/>
            <person name="Chen A."/>
            <person name="Palaniappan K."/>
            <person name="Land M."/>
            <person name="Rohde M."/>
            <person name="Tindall B.J."/>
            <person name="Detter J.C."/>
            <person name="Goker M."/>
            <person name="Bristow J."/>
            <person name="Eisen J.A."/>
            <person name="Markowitz V."/>
            <person name="Hugenholtz P."/>
            <person name="Woyke T."/>
            <person name="Klenk H.P."/>
            <person name="Kyrpides N.C."/>
        </authorList>
    </citation>
    <scope>NUCLEOTIDE SEQUENCE</scope>
    <source>
        <strain evidence="4">ATCC 700263 / DSM 8902 / Z-7692</strain>
    </source>
</reference>
<evidence type="ECO:0000313" key="4">
    <source>
        <dbReference type="Proteomes" id="UP000007383"/>
    </source>
</evidence>
<feature type="region of interest" description="Disordered" evidence="1">
    <location>
        <begin position="100"/>
        <end position="229"/>
    </location>
</feature>
<gene>
    <name evidence="3" type="ordered locus">Spiaf_2078</name>
</gene>
<keyword evidence="2" id="KW-0472">Membrane</keyword>
<sequence length="275" mass="28545">MSALISLLISLTVTIAVAILLLGRIERRIRPRKLMEELRSEISGVIVELNATTDRNIQLLEDRILQIKELLDSADRKITLLHTELAKADRGDQLYVQLRKAKQAGKNPESSAPSADQGATSAPSASGASAVARDAEDAGASAVLGAPGRAASQADQDGQTGKTGEAGQAAASGQTGQAGQTGQQAANPGDDPGVHGEPPAANGRVTPAAVSGAPAVDAAGASPESAAEMTAHQRMRAKVWELYAMGEKLERIAARVGRTEGEIELMISLLHKDEP</sequence>
<dbReference type="Proteomes" id="UP000007383">
    <property type="component" value="Chromosome"/>
</dbReference>
<proteinExistence type="predicted"/>
<dbReference type="RefSeq" id="WP_014456109.1">
    <property type="nucleotide sequence ID" value="NC_017098.1"/>
</dbReference>
<feature type="compositionally biased region" description="Low complexity" evidence="1">
    <location>
        <begin position="163"/>
        <end position="186"/>
    </location>
</feature>
<keyword evidence="2" id="KW-0812">Transmembrane</keyword>
<dbReference type="AlphaFoldDB" id="H9UKT3"/>
<name>H9UKT3_SPIAZ</name>
<feature type="compositionally biased region" description="Low complexity" evidence="1">
    <location>
        <begin position="119"/>
        <end position="132"/>
    </location>
</feature>
<keyword evidence="2" id="KW-1133">Transmembrane helix</keyword>
<organism evidence="3 4">
    <name type="scientific">Spirochaeta africana (strain ATCC 700263 / DSM 8902 / Z-7692)</name>
    <dbReference type="NCBI Taxonomy" id="889378"/>
    <lineage>
        <taxon>Bacteria</taxon>
        <taxon>Pseudomonadati</taxon>
        <taxon>Spirochaetota</taxon>
        <taxon>Spirochaetia</taxon>
        <taxon>Spirochaetales</taxon>
        <taxon>Spirochaetaceae</taxon>
        <taxon>Spirochaeta</taxon>
    </lineage>
</organism>
<evidence type="ECO:0000313" key="3">
    <source>
        <dbReference type="EMBL" id="AFG38126.1"/>
    </source>
</evidence>
<protein>
    <submittedName>
        <fullName evidence="3">Uncharacterized protein</fullName>
    </submittedName>
</protein>
<feature type="compositionally biased region" description="Low complexity" evidence="1">
    <location>
        <begin position="207"/>
        <end position="222"/>
    </location>
</feature>
<dbReference type="EMBL" id="CP003282">
    <property type="protein sequence ID" value="AFG38126.1"/>
    <property type="molecule type" value="Genomic_DNA"/>
</dbReference>
<feature type="transmembrane region" description="Helical" evidence="2">
    <location>
        <begin position="6"/>
        <end position="25"/>
    </location>
</feature>
<dbReference type="OrthoDB" id="361569at2"/>
<evidence type="ECO:0000256" key="2">
    <source>
        <dbReference type="SAM" id="Phobius"/>
    </source>
</evidence>
<dbReference type="PATRIC" id="fig|889378.3.peg.2065"/>
<dbReference type="STRING" id="889378.Spiaf_2078"/>
<feature type="compositionally biased region" description="Polar residues" evidence="1">
    <location>
        <begin position="153"/>
        <end position="162"/>
    </location>
</feature>
<evidence type="ECO:0000256" key="1">
    <source>
        <dbReference type="SAM" id="MobiDB-lite"/>
    </source>
</evidence>
<keyword evidence="4" id="KW-1185">Reference proteome</keyword>